<dbReference type="EMBL" id="PGTO01000019">
    <property type="protein sequence ID" value="RAU20599.1"/>
    <property type="molecule type" value="Genomic_DNA"/>
</dbReference>
<dbReference type="AlphaFoldDB" id="A0A364NU30"/>
<dbReference type="OrthoDB" id="8436846at2"/>
<accession>A0A364NU30</accession>
<evidence type="ECO:0000313" key="2">
    <source>
        <dbReference type="Proteomes" id="UP000251075"/>
    </source>
</evidence>
<protein>
    <recommendedName>
        <fullName evidence="3">EAL domain-containing protein</fullName>
    </recommendedName>
</protein>
<comment type="caution">
    <text evidence="1">The sequence shown here is derived from an EMBL/GenBank/DDBJ whole genome shotgun (WGS) entry which is preliminary data.</text>
</comment>
<organism evidence="1 2">
    <name type="scientific">Paramagnetospirillum kuznetsovii</name>
    <dbReference type="NCBI Taxonomy" id="2053833"/>
    <lineage>
        <taxon>Bacteria</taxon>
        <taxon>Pseudomonadati</taxon>
        <taxon>Pseudomonadota</taxon>
        <taxon>Alphaproteobacteria</taxon>
        <taxon>Rhodospirillales</taxon>
        <taxon>Magnetospirillaceae</taxon>
        <taxon>Paramagnetospirillum</taxon>
    </lineage>
</organism>
<evidence type="ECO:0000313" key="1">
    <source>
        <dbReference type="EMBL" id="RAU20599.1"/>
    </source>
</evidence>
<dbReference type="Proteomes" id="UP000251075">
    <property type="component" value="Unassembled WGS sequence"/>
</dbReference>
<gene>
    <name evidence="1" type="ORF">CU669_17340</name>
</gene>
<sequence length="524" mass="57293">MSAADGRRSGHVRPPLPKAKRTGFLNVDAFAGELVEIRDGDILPQPHLHVFSLSDFRSAVGAKWERLGGLVEVAVESIIRRHVNAEKDIFTRLDAEIACLALPNASRSETRTMVAAIARDISAHLFGDAVIDGRRPQVLAANLPLDDALTDGGEMDREAIDHALARAGAALAEGLAAMGAAGGMAAPYRAQLSSLMTPEDAARMEAEAAREKKKGYAISGGERAKMAEPDWLITEERASPSSTAKRGADAERRVLDMSKERKEKAPEQVMRIEGRGGSALTPDTALTLVWTPTWVTGRRAIGAFHARVIRSDKDNTPTLEGVHAYDGLQPIEALTLDRFTVTQTARELKSLFYSRQKIGLTLPVNWMSLSPKWRDVIRIPFEDCPVEARRKFLKIEVFGLTPGIPAHVLRRVFEPLEKIGCDVMARLPLTAVDMIPALSHLRAVGVDLAELADDERVGDDDLFARLEVFRLEAKKAKVATYVWGVRRRPLIAKLVEAGFSLINGPGVMCDLSHPELPSKANRKA</sequence>
<proteinExistence type="predicted"/>
<reference evidence="1 2" key="1">
    <citation type="submission" date="2017-11" db="EMBL/GenBank/DDBJ databases">
        <title>Draft genome sequence of magnetotactic bacterium Magnetospirillum kuznetsovii LBB-42.</title>
        <authorList>
            <person name="Grouzdev D.S."/>
            <person name="Rysina M.S."/>
            <person name="Baslerov R.V."/>
            <person name="Koziaeva V."/>
        </authorList>
    </citation>
    <scope>NUCLEOTIDE SEQUENCE [LARGE SCALE GENOMIC DNA]</scope>
    <source>
        <strain evidence="1 2">LBB-42</strain>
    </source>
</reference>
<dbReference type="RefSeq" id="WP_112146861.1">
    <property type="nucleotide sequence ID" value="NZ_PGTO01000019.1"/>
</dbReference>
<evidence type="ECO:0008006" key="3">
    <source>
        <dbReference type="Google" id="ProtNLM"/>
    </source>
</evidence>
<keyword evidence="2" id="KW-1185">Reference proteome</keyword>
<name>A0A364NU30_9PROT</name>